<evidence type="ECO:0000259" key="4">
    <source>
        <dbReference type="Pfam" id="PF00582"/>
    </source>
</evidence>
<dbReference type="SUPFAM" id="SSF52402">
    <property type="entry name" value="Adenine nucleotide alpha hydrolases-like"/>
    <property type="match status" value="2"/>
</dbReference>
<dbReference type="InterPro" id="IPR006015">
    <property type="entry name" value="Universal_stress_UspA"/>
</dbReference>
<evidence type="ECO:0000256" key="2">
    <source>
        <dbReference type="ARBA" id="ARBA00022741"/>
    </source>
</evidence>
<feature type="domain" description="UspA" evidence="4">
    <location>
        <begin position="1"/>
        <end position="137"/>
    </location>
</feature>
<comment type="similarity">
    <text evidence="1">Belongs to the universal stress protein A family.</text>
</comment>
<evidence type="ECO:0000313" key="6">
    <source>
        <dbReference type="Proteomes" id="UP000326912"/>
    </source>
</evidence>
<dbReference type="GO" id="GO:0005524">
    <property type="term" value="F:ATP binding"/>
    <property type="evidence" value="ECO:0007669"/>
    <property type="project" value="UniProtKB-KW"/>
</dbReference>
<dbReference type="CDD" id="cd00293">
    <property type="entry name" value="USP-like"/>
    <property type="match status" value="2"/>
</dbReference>
<reference evidence="5 6" key="1">
    <citation type="submission" date="2019-10" db="EMBL/GenBank/DDBJ databases">
        <title>Dictyobacter vulcani sp. nov., within the class Ktedonobacteria, isolated from soil of volcanic Mt. Zao.</title>
        <authorList>
            <person name="Zheng Y."/>
            <person name="Wang C.M."/>
            <person name="Sakai Y."/>
            <person name="Abe K."/>
            <person name="Yokota A."/>
            <person name="Yabe S."/>
        </authorList>
    </citation>
    <scope>NUCLEOTIDE SEQUENCE [LARGE SCALE GENOMIC DNA]</scope>
    <source>
        <strain evidence="5 6">W12</strain>
    </source>
</reference>
<dbReference type="PANTHER" id="PTHR46268:SF27">
    <property type="entry name" value="UNIVERSAL STRESS PROTEIN RV2623"/>
    <property type="match status" value="1"/>
</dbReference>
<sequence>MFKHILVPLDGSIRSEQALPVAARIARATQASLLLLETINPVDEMGLSSLPQEQRLLEMEHTYLQNIASGPELTDIAITTHSRIGIPAEQILLAADQHHIDLIVMCSHGRTGLKRWAMGSVTQKVSRSSPVPVLVLKEDDPLMQQLRASITAPVHIMVALDGSPLAEKALAPAAYLCMALSAPSRGTLQLTEVIHLPAAFEYGQEDSVSIALKKETPLAQTYLQSVKQRLQEGKFGTLPLEITTMVSHDLDIAAKLLRLAEHGEEQQRSQGCQLIALTTHGRSGLQRWVIGSVTERILSKACMSLLVVTPTSGE</sequence>
<protein>
    <submittedName>
        <fullName evidence="5">Universal stress protein UspA</fullName>
    </submittedName>
</protein>
<dbReference type="PRINTS" id="PR01438">
    <property type="entry name" value="UNVRSLSTRESS"/>
</dbReference>
<dbReference type="InterPro" id="IPR014729">
    <property type="entry name" value="Rossmann-like_a/b/a_fold"/>
</dbReference>
<dbReference type="EMBL" id="BKZW01000002">
    <property type="protein sequence ID" value="GER90696.1"/>
    <property type="molecule type" value="Genomic_DNA"/>
</dbReference>
<comment type="caution">
    <text evidence="5">The sequence shown here is derived from an EMBL/GenBank/DDBJ whole genome shotgun (WGS) entry which is preliminary data.</text>
</comment>
<keyword evidence="3" id="KW-0067">ATP-binding</keyword>
<evidence type="ECO:0000256" key="1">
    <source>
        <dbReference type="ARBA" id="ARBA00008791"/>
    </source>
</evidence>
<dbReference type="Gene3D" id="3.40.50.620">
    <property type="entry name" value="HUPs"/>
    <property type="match status" value="2"/>
</dbReference>
<dbReference type="RefSeq" id="WP_151758401.1">
    <property type="nucleotide sequence ID" value="NZ_BKZW01000002.1"/>
</dbReference>
<dbReference type="Proteomes" id="UP000326912">
    <property type="component" value="Unassembled WGS sequence"/>
</dbReference>
<feature type="domain" description="UspA" evidence="4">
    <location>
        <begin position="155"/>
        <end position="308"/>
    </location>
</feature>
<keyword evidence="2" id="KW-0547">Nucleotide-binding</keyword>
<dbReference type="AlphaFoldDB" id="A0A5J4KZP2"/>
<name>A0A5J4KZP2_9CHLR</name>
<gene>
    <name evidence="5" type="ORF">KDW_48580</name>
</gene>
<keyword evidence="6" id="KW-1185">Reference proteome</keyword>
<accession>A0A5J4KZP2</accession>
<organism evidence="5 6">
    <name type="scientific">Dictyobacter vulcani</name>
    <dbReference type="NCBI Taxonomy" id="2607529"/>
    <lineage>
        <taxon>Bacteria</taxon>
        <taxon>Bacillati</taxon>
        <taxon>Chloroflexota</taxon>
        <taxon>Ktedonobacteria</taxon>
        <taxon>Ktedonobacterales</taxon>
        <taxon>Dictyobacteraceae</taxon>
        <taxon>Dictyobacter</taxon>
    </lineage>
</organism>
<dbReference type="PANTHER" id="PTHR46268">
    <property type="entry name" value="STRESS RESPONSE PROTEIN NHAX"/>
    <property type="match status" value="1"/>
</dbReference>
<evidence type="ECO:0000313" key="5">
    <source>
        <dbReference type="EMBL" id="GER90696.1"/>
    </source>
</evidence>
<evidence type="ECO:0000256" key="3">
    <source>
        <dbReference type="ARBA" id="ARBA00022840"/>
    </source>
</evidence>
<dbReference type="InterPro" id="IPR006016">
    <property type="entry name" value="UspA"/>
</dbReference>
<proteinExistence type="inferred from homology"/>
<dbReference type="Pfam" id="PF00582">
    <property type="entry name" value="Usp"/>
    <property type="match status" value="2"/>
</dbReference>